<dbReference type="InterPro" id="IPR029062">
    <property type="entry name" value="Class_I_gatase-like"/>
</dbReference>
<evidence type="ECO:0000256" key="3">
    <source>
        <dbReference type="ARBA" id="ARBA00038493"/>
    </source>
</evidence>
<evidence type="ECO:0000259" key="4">
    <source>
        <dbReference type="Pfam" id="PF01965"/>
    </source>
</evidence>
<dbReference type="SUPFAM" id="SSF52317">
    <property type="entry name" value="Class I glutamine amidotransferase-like"/>
    <property type="match status" value="1"/>
</dbReference>
<dbReference type="RefSeq" id="WP_200902554.1">
    <property type="nucleotide sequence ID" value="NZ_JWIO01000057.1"/>
</dbReference>
<keyword evidence="6" id="KW-1185">Reference proteome</keyword>
<dbReference type="CDD" id="cd03141">
    <property type="entry name" value="GATase1_Hsp31_like"/>
    <property type="match status" value="1"/>
</dbReference>
<organism evidence="5 6">
    <name type="scientific">Protofrankia coriariae</name>
    <dbReference type="NCBI Taxonomy" id="1562887"/>
    <lineage>
        <taxon>Bacteria</taxon>
        <taxon>Bacillati</taxon>
        <taxon>Actinomycetota</taxon>
        <taxon>Actinomycetes</taxon>
        <taxon>Frankiales</taxon>
        <taxon>Frankiaceae</taxon>
        <taxon>Protofrankia</taxon>
    </lineage>
</organism>
<gene>
    <name evidence="5" type="ORF">FrCorBMG51_22315</name>
</gene>
<dbReference type="Gene3D" id="3.40.50.880">
    <property type="match status" value="1"/>
</dbReference>
<comment type="similarity">
    <text evidence="3">Belongs to the peptidase C56 family. HSP31-like subfamily.</text>
</comment>
<reference evidence="5 6" key="1">
    <citation type="submission" date="2014-12" db="EMBL/GenBank/DDBJ databases">
        <title>Frankia sp. BMG5.1 draft genome.</title>
        <authorList>
            <person name="Gtari M."/>
            <person name="Ghodhbane-Gtari F."/>
            <person name="Nouioui I."/>
            <person name="Ktari A."/>
            <person name="Hezbri K."/>
            <person name="Mimouni W."/>
            <person name="Sbissi I."/>
            <person name="Ayari A."/>
            <person name="Yamanaka T."/>
            <person name="Normand P."/>
            <person name="Tisa L.S."/>
            <person name="Boudabous A."/>
        </authorList>
    </citation>
    <scope>NUCLEOTIDE SEQUENCE [LARGE SCALE GENOMIC DNA]</scope>
    <source>
        <strain evidence="5 6">BMG5.1</strain>
    </source>
</reference>
<evidence type="ECO:0000256" key="1">
    <source>
        <dbReference type="ARBA" id="ARBA00023016"/>
    </source>
</evidence>
<keyword evidence="2" id="KW-0456">Lyase</keyword>
<evidence type="ECO:0000256" key="2">
    <source>
        <dbReference type="ARBA" id="ARBA00023239"/>
    </source>
</evidence>
<dbReference type="Proteomes" id="UP000035425">
    <property type="component" value="Unassembled WGS sequence"/>
</dbReference>
<protein>
    <submittedName>
        <fullName evidence="5">NonF</fullName>
    </submittedName>
</protein>
<keyword evidence="1" id="KW-0346">Stress response</keyword>
<dbReference type="PANTHER" id="PTHR48094">
    <property type="entry name" value="PROTEIN/NUCLEIC ACID DEGLYCASE DJ-1-RELATED"/>
    <property type="match status" value="1"/>
</dbReference>
<name>A0ABR5EZC7_9ACTN</name>
<dbReference type="PANTHER" id="PTHR48094:SF11">
    <property type="entry name" value="GLUTATHIONE-INDEPENDENT GLYOXALASE HSP31-RELATED"/>
    <property type="match status" value="1"/>
</dbReference>
<sequence>MACPRVAVVLTSTARFGESDRPTGFWYEELAAPYYALTDAGVGVTMASIAGGQPPADPASLAPPAVTDAVDRFRTDSDALARLAATEPVAGLAAIGLDGIILVGGHGTMWDFPDSPPLAELLTAVLARNGTVGAVCHGAAGLLNTQVAEHPAVRGRQLTAFSDAEEELVAATSLVPFSLEQRLRALGARYSAGQPFAPHVIRDGQLVTGQNPASSAQVAALVIESMRQAPTTSTRP</sequence>
<feature type="domain" description="DJ-1/PfpI" evidence="4">
    <location>
        <begin position="29"/>
        <end position="224"/>
    </location>
</feature>
<evidence type="ECO:0000313" key="6">
    <source>
        <dbReference type="Proteomes" id="UP000035425"/>
    </source>
</evidence>
<accession>A0ABR5EZC7</accession>
<dbReference type="Pfam" id="PF01965">
    <property type="entry name" value="DJ-1_PfpI"/>
    <property type="match status" value="1"/>
</dbReference>
<evidence type="ECO:0000313" key="5">
    <source>
        <dbReference type="EMBL" id="KLL09814.1"/>
    </source>
</evidence>
<dbReference type="InterPro" id="IPR050325">
    <property type="entry name" value="Prot/Nucl_acid_deglycase"/>
</dbReference>
<dbReference type="EMBL" id="JWIO01000057">
    <property type="protein sequence ID" value="KLL09814.1"/>
    <property type="molecule type" value="Genomic_DNA"/>
</dbReference>
<dbReference type="InterPro" id="IPR002818">
    <property type="entry name" value="DJ-1/PfpI"/>
</dbReference>
<comment type="caution">
    <text evidence="5">The sequence shown here is derived from an EMBL/GenBank/DDBJ whole genome shotgun (WGS) entry which is preliminary data.</text>
</comment>
<proteinExistence type="inferred from homology"/>